<sequence>MEAETPSTEAPPDPEPGVPLTPQSQHHEGPMQAGAEDLCALCGEHLYVLERVYVNGHFFHRSCFRCHTCEATLWPGGYGQHPGDGHFYCLQHLPQPDLEEEGSDGGPESPELPTPSENSMPPGLSTPTASQEGASPVPGLSQPSRRRIRLSSLERQRLSSLNITPDSEMEPPPKPPRSCSALAHQALESSFVGWGLPVQSPQDVLTQGGTGWEHWLPAEEFWGRQREVVGIPGHGSLSSAPFFSVPPMPPTHIQVFTRLAVSVTTMLFVA</sequence>
<dbReference type="SMART" id="SM00132">
    <property type="entry name" value="LIM"/>
    <property type="match status" value="1"/>
</dbReference>
<evidence type="ECO:0000256" key="3">
    <source>
        <dbReference type="ARBA" id="ARBA00023038"/>
    </source>
</evidence>
<feature type="region of interest" description="Disordered" evidence="5">
    <location>
        <begin position="1"/>
        <end position="31"/>
    </location>
</feature>
<evidence type="ECO:0000256" key="1">
    <source>
        <dbReference type="ARBA" id="ARBA00022723"/>
    </source>
</evidence>
<dbReference type="PANTHER" id="PTHR24206">
    <property type="entry name" value="OS06G0237300 PROTEIN"/>
    <property type="match status" value="1"/>
</dbReference>
<feature type="compositionally biased region" description="Polar residues" evidence="5">
    <location>
        <begin position="115"/>
        <end position="133"/>
    </location>
</feature>
<feature type="compositionally biased region" description="Pro residues" evidence="5">
    <location>
        <begin position="9"/>
        <end position="19"/>
    </location>
</feature>
<feature type="domain" description="LIM zinc-binding" evidence="6">
    <location>
        <begin position="37"/>
        <end position="99"/>
    </location>
</feature>
<feature type="region of interest" description="Disordered" evidence="5">
    <location>
        <begin position="96"/>
        <end position="179"/>
    </location>
</feature>
<dbReference type="CDD" id="cd09358">
    <property type="entry name" value="LIM_Mical_like"/>
    <property type="match status" value="1"/>
</dbReference>
<evidence type="ECO:0000256" key="4">
    <source>
        <dbReference type="PROSITE-ProRule" id="PRU00125"/>
    </source>
</evidence>
<comment type="caution">
    <text evidence="7">The sequence shown here is derived from an EMBL/GenBank/DDBJ whole genome shotgun (WGS) entry which is preliminary data.</text>
</comment>
<dbReference type="Gene3D" id="2.10.110.10">
    <property type="entry name" value="Cysteine Rich Protein"/>
    <property type="match status" value="1"/>
</dbReference>
<evidence type="ECO:0000313" key="8">
    <source>
        <dbReference type="Proteomes" id="UP001266305"/>
    </source>
</evidence>
<protein>
    <submittedName>
        <fullName evidence="7">[F-actin]-monooxygenase mical1</fullName>
    </submittedName>
</protein>
<evidence type="ECO:0000259" key="6">
    <source>
        <dbReference type="PROSITE" id="PS50023"/>
    </source>
</evidence>
<keyword evidence="2 4" id="KW-0862">Zinc</keyword>
<dbReference type="Pfam" id="PF00412">
    <property type="entry name" value="LIM"/>
    <property type="match status" value="1"/>
</dbReference>
<dbReference type="SUPFAM" id="SSF57716">
    <property type="entry name" value="Glucocorticoid receptor-like (DNA-binding domain)"/>
    <property type="match status" value="2"/>
</dbReference>
<evidence type="ECO:0000256" key="5">
    <source>
        <dbReference type="SAM" id="MobiDB-lite"/>
    </source>
</evidence>
<gene>
    <name evidence="7" type="primary">MICAL1_3</name>
    <name evidence="7" type="ORF">P7K49_008448</name>
</gene>
<keyword evidence="1 4" id="KW-0479">Metal-binding</keyword>
<evidence type="ECO:0000313" key="7">
    <source>
        <dbReference type="EMBL" id="KAK2114182.1"/>
    </source>
</evidence>
<keyword evidence="8" id="KW-1185">Reference proteome</keyword>
<dbReference type="EMBL" id="JASSZA010000004">
    <property type="protein sequence ID" value="KAK2114182.1"/>
    <property type="molecule type" value="Genomic_DNA"/>
</dbReference>
<reference evidence="7 8" key="1">
    <citation type="submission" date="2023-05" db="EMBL/GenBank/DDBJ databases">
        <title>B98-5 Cell Line De Novo Hybrid Assembly: An Optical Mapping Approach.</title>
        <authorList>
            <person name="Kananen K."/>
            <person name="Auerbach J.A."/>
            <person name="Kautto E."/>
            <person name="Blachly J.S."/>
        </authorList>
    </citation>
    <scope>NUCLEOTIDE SEQUENCE [LARGE SCALE GENOMIC DNA]</scope>
    <source>
        <strain evidence="7">B95-8</strain>
        <tissue evidence="7">Cell line</tissue>
    </source>
</reference>
<dbReference type="PROSITE" id="PS00478">
    <property type="entry name" value="LIM_DOMAIN_1"/>
    <property type="match status" value="1"/>
</dbReference>
<name>A0ABQ9VXS0_SAGOE</name>
<keyword evidence="3 4" id="KW-0440">LIM domain</keyword>
<organism evidence="7 8">
    <name type="scientific">Saguinus oedipus</name>
    <name type="common">Cotton-top tamarin</name>
    <name type="synonym">Oedipomidas oedipus</name>
    <dbReference type="NCBI Taxonomy" id="9490"/>
    <lineage>
        <taxon>Eukaryota</taxon>
        <taxon>Metazoa</taxon>
        <taxon>Chordata</taxon>
        <taxon>Craniata</taxon>
        <taxon>Vertebrata</taxon>
        <taxon>Euteleostomi</taxon>
        <taxon>Mammalia</taxon>
        <taxon>Eutheria</taxon>
        <taxon>Euarchontoglires</taxon>
        <taxon>Primates</taxon>
        <taxon>Haplorrhini</taxon>
        <taxon>Platyrrhini</taxon>
        <taxon>Cebidae</taxon>
        <taxon>Callitrichinae</taxon>
        <taxon>Saguinus</taxon>
    </lineage>
</organism>
<dbReference type="Proteomes" id="UP001266305">
    <property type="component" value="Unassembled WGS sequence"/>
</dbReference>
<dbReference type="InterPro" id="IPR001781">
    <property type="entry name" value="Znf_LIM"/>
</dbReference>
<dbReference type="PROSITE" id="PS50023">
    <property type="entry name" value="LIM_DOMAIN_2"/>
    <property type="match status" value="1"/>
</dbReference>
<proteinExistence type="predicted"/>
<evidence type="ECO:0000256" key="2">
    <source>
        <dbReference type="ARBA" id="ARBA00022833"/>
    </source>
</evidence>
<accession>A0ABQ9VXS0</accession>